<organism evidence="6 7">
    <name type="scientific">Burkholderia plantarii</name>
    <dbReference type="NCBI Taxonomy" id="41899"/>
    <lineage>
        <taxon>Bacteria</taxon>
        <taxon>Pseudomonadati</taxon>
        <taxon>Pseudomonadota</taxon>
        <taxon>Betaproteobacteria</taxon>
        <taxon>Burkholderiales</taxon>
        <taxon>Burkholderiaceae</taxon>
        <taxon>Burkholderia</taxon>
    </lineage>
</organism>
<gene>
    <name evidence="6" type="ORF">BGL_2c05500</name>
</gene>
<feature type="domain" description="HTH tetR-type" evidence="5">
    <location>
        <begin position="9"/>
        <end position="69"/>
    </location>
</feature>
<dbReference type="PROSITE" id="PS50977">
    <property type="entry name" value="HTH_TETR_2"/>
    <property type="match status" value="1"/>
</dbReference>
<evidence type="ECO:0000256" key="1">
    <source>
        <dbReference type="ARBA" id="ARBA00023015"/>
    </source>
</evidence>
<dbReference type="PANTHER" id="PTHR47506:SF7">
    <property type="entry name" value="TRANSCRIPTIONAL REGULATORY PROTEIN"/>
    <property type="match status" value="1"/>
</dbReference>
<dbReference type="SUPFAM" id="SSF48498">
    <property type="entry name" value="Tetracyclin repressor-like, C-terminal domain"/>
    <property type="match status" value="1"/>
</dbReference>
<dbReference type="InterPro" id="IPR001647">
    <property type="entry name" value="HTH_TetR"/>
</dbReference>
<evidence type="ECO:0000259" key="5">
    <source>
        <dbReference type="PROSITE" id="PS50977"/>
    </source>
</evidence>
<dbReference type="Proteomes" id="UP000031838">
    <property type="component" value="Chromosome 2"/>
</dbReference>
<name>A0A0B6S2J6_BURPL</name>
<dbReference type="SUPFAM" id="SSF46689">
    <property type="entry name" value="Homeodomain-like"/>
    <property type="match status" value="1"/>
</dbReference>
<dbReference type="InterPro" id="IPR036271">
    <property type="entry name" value="Tet_transcr_reg_TetR-rel_C_sf"/>
</dbReference>
<dbReference type="Gene3D" id="1.10.10.60">
    <property type="entry name" value="Homeodomain-like"/>
    <property type="match status" value="1"/>
</dbReference>
<dbReference type="GO" id="GO:0003677">
    <property type="term" value="F:DNA binding"/>
    <property type="evidence" value="ECO:0007669"/>
    <property type="project" value="UniProtKB-UniRule"/>
</dbReference>
<dbReference type="HOGENOM" id="CLU_069356_28_2_4"/>
<protein>
    <submittedName>
        <fullName evidence="6">Transcriptional regulator, TetR family</fullName>
    </submittedName>
</protein>
<reference evidence="6 7" key="2">
    <citation type="journal article" date="2016" name="Appl. Microbiol. Biotechnol.">
        <title>Mutations improving production and secretion of extracellular lipase by Burkholderia glumae PG1.</title>
        <authorList>
            <person name="Knapp A."/>
            <person name="Voget S."/>
            <person name="Gao R."/>
            <person name="Zaburannyi N."/>
            <person name="Krysciak D."/>
            <person name="Breuer M."/>
            <person name="Hauer B."/>
            <person name="Streit W.R."/>
            <person name="Muller R."/>
            <person name="Daniel R."/>
            <person name="Jaeger K.E."/>
        </authorList>
    </citation>
    <scope>NUCLEOTIDE SEQUENCE [LARGE SCALE GENOMIC DNA]</scope>
    <source>
        <strain evidence="6 7">PG1</strain>
    </source>
</reference>
<keyword evidence="2 4" id="KW-0238">DNA-binding</keyword>
<accession>A0A0B6S2J6</accession>
<evidence type="ECO:0000313" key="7">
    <source>
        <dbReference type="Proteomes" id="UP000031838"/>
    </source>
</evidence>
<dbReference type="KEGG" id="bgp:BGL_2c05500"/>
<keyword evidence="7" id="KW-1185">Reference proteome</keyword>
<sequence>MRYDSEHKARTRARIEAVASARFRREGIDAVGVASLMETAGLTHGGFYAHFKSKDTLIAAAIAIGFDQTTKRLRERMARHASLPGPVAFMAAYLNERHRDHPETGCAAAALGVEIGRGDAAVRRVFTEHLASLIDCARFVADDAAGNRAVVNDNAVNDKEGEHGAADAARRHDAALAAVALAVGSLVLARAVDDPALSRHLLEAGVKAAWRLSD</sequence>
<dbReference type="PANTHER" id="PTHR47506">
    <property type="entry name" value="TRANSCRIPTIONAL REGULATORY PROTEIN"/>
    <property type="match status" value="1"/>
</dbReference>
<dbReference type="InterPro" id="IPR009057">
    <property type="entry name" value="Homeodomain-like_sf"/>
</dbReference>
<evidence type="ECO:0000256" key="3">
    <source>
        <dbReference type="ARBA" id="ARBA00023163"/>
    </source>
</evidence>
<reference evidence="7" key="1">
    <citation type="submission" date="2011-03" db="EMBL/GenBank/DDBJ databases">
        <authorList>
            <person name="Voget S."/>
            <person name="Streit W.R."/>
            <person name="Jaeger K.E."/>
            <person name="Daniel R."/>
        </authorList>
    </citation>
    <scope>NUCLEOTIDE SEQUENCE [LARGE SCALE GENOMIC DNA]</scope>
    <source>
        <strain evidence="7">PG1</strain>
    </source>
</reference>
<dbReference type="AlphaFoldDB" id="A0A0B6S2J6"/>
<evidence type="ECO:0000256" key="4">
    <source>
        <dbReference type="PROSITE-ProRule" id="PRU00335"/>
    </source>
</evidence>
<keyword evidence="3" id="KW-0804">Transcription</keyword>
<evidence type="ECO:0000256" key="2">
    <source>
        <dbReference type="ARBA" id="ARBA00023125"/>
    </source>
</evidence>
<evidence type="ECO:0000313" key="6">
    <source>
        <dbReference type="EMBL" id="AJK48634.1"/>
    </source>
</evidence>
<keyword evidence="1" id="KW-0805">Transcription regulation</keyword>
<dbReference type="RefSeq" id="WP_042627240.1">
    <property type="nucleotide sequence ID" value="NZ_CP002581.1"/>
</dbReference>
<dbReference type="EMBL" id="CP002581">
    <property type="protein sequence ID" value="AJK48634.1"/>
    <property type="molecule type" value="Genomic_DNA"/>
</dbReference>
<dbReference type="Gene3D" id="1.10.357.10">
    <property type="entry name" value="Tetracycline Repressor, domain 2"/>
    <property type="match status" value="1"/>
</dbReference>
<feature type="DNA-binding region" description="H-T-H motif" evidence="4">
    <location>
        <begin position="32"/>
        <end position="51"/>
    </location>
</feature>
<dbReference type="Pfam" id="PF00440">
    <property type="entry name" value="TetR_N"/>
    <property type="match status" value="1"/>
</dbReference>
<proteinExistence type="predicted"/>